<name>A0ABV5J2P8_9BACT</name>
<accession>A0ABV5J2P8</accession>
<organism evidence="1 2">
    <name type="scientific">Echinicola jeungdonensis</name>
    <dbReference type="NCBI Taxonomy" id="709343"/>
    <lineage>
        <taxon>Bacteria</taxon>
        <taxon>Pseudomonadati</taxon>
        <taxon>Bacteroidota</taxon>
        <taxon>Cytophagia</taxon>
        <taxon>Cytophagales</taxon>
        <taxon>Cyclobacteriaceae</taxon>
        <taxon>Echinicola</taxon>
    </lineage>
</organism>
<protein>
    <submittedName>
        <fullName evidence="1">Uncharacterized protein</fullName>
    </submittedName>
</protein>
<dbReference type="EMBL" id="JBHMEW010000041">
    <property type="protein sequence ID" value="MFB9211086.1"/>
    <property type="molecule type" value="Genomic_DNA"/>
</dbReference>
<keyword evidence="2" id="KW-1185">Reference proteome</keyword>
<sequence length="389" mass="44406">MKHVLLFSLGLILFTSSSVLGQIKSVYYNVPQGQINEGNPLPSEEPFYIKGRLPGGIEMVTAKIYRSSKTSLQAEEYYWKKPFDFAVSEYEIFIAEPLRSNENYTVAFYFYERADQGQMDDLKSSISSNLESYIRANMEVSRGKIRSLNSDKVMMTQLKQIVQEGTKNYQHFIGQEFEGFSDVVRQKLKQKDELKLRRARFNIIGKKKDSRDNNRALYASKYIEELILLLQSEAKQYMAGQMLSLVDIRNIRAYPTEKKRSTLPLNFGYGGFAIKREFGETEYFNGPFAGVSVPLGNKTFTKFLGNASFSAGVFLQNFDSSEGIELSGPFIGLPFYAGLGYKLFRVFRFNAGAVAINSEILNESEKNFHIQPFIGFSLEFDLWLGIHDK</sequence>
<reference evidence="1 2" key="1">
    <citation type="submission" date="2024-09" db="EMBL/GenBank/DDBJ databases">
        <authorList>
            <person name="Sun Q."/>
            <person name="Mori K."/>
        </authorList>
    </citation>
    <scope>NUCLEOTIDE SEQUENCE [LARGE SCALE GENOMIC DNA]</scope>
    <source>
        <strain evidence="1 2">CECT 7682</strain>
    </source>
</reference>
<dbReference type="RefSeq" id="WP_290246570.1">
    <property type="nucleotide sequence ID" value="NZ_JAUFQT010000001.1"/>
</dbReference>
<evidence type="ECO:0000313" key="1">
    <source>
        <dbReference type="EMBL" id="MFB9211086.1"/>
    </source>
</evidence>
<proteinExistence type="predicted"/>
<evidence type="ECO:0000313" key="2">
    <source>
        <dbReference type="Proteomes" id="UP001589654"/>
    </source>
</evidence>
<gene>
    <name evidence="1" type="ORF">ACFFUR_04650</name>
</gene>
<dbReference type="Proteomes" id="UP001589654">
    <property type="component" value="Unassembled WGS sequence"/>
</dbReference>
<comment type="caution">
    <text evidence="1">The sequence shown here is derived from an EMBL/GenBank/DDBJ whole genome shotgun (WGS) entry which is preliminary data.</text>
</comment>